<feature type="domain" description="EGF-like" evidence="4">
    <location>
        <begin position="395"/>
        <end position="435"/>
    </location>
</feature>
<reference evidence="5" key="1">
    <citation type="submission" date="2022-04" db="EMBL/GenBank/DDBJ databases">
        <authorList>
            <person name="Xu L."/>
            <person name="Lv Z."/>
        </authorList>
    </citation>
    <scope>NUCLEOTIDE SEQUENCE</scope>
    <source>
        <strain evidence="5">LV_2022a</strain>
    </source>
</reference>
<proteinExistence type="predicted"/>
<keyword evidence="1" id="KW-0245">EGF-like domain</keyword>
<evidence type="ECO:0000256" key="1">
    <source>
        <dbReference type="PROSITE-ProRule" id="PRU00076"/>
    </source>
</evidence>
<feature type="region of interest" description="Disordered" evidence="2">
    <location>
        <begin position="797"/>
        <end position="832"/>
    </location>
</feature>
<name>A0AAE2D531_SCHME</name>
<evidence type="ECO:0000256" key="3">
    <source>
        <dbReference type="SAM" id="SignalP"/>
    </source>
</evidence>
<dbReference type="EMBL" id="JALJAT010000004">
    <property type="protein sequence ID" value="KAK4470425.1"/>
    <property type="molecule type" value="Genomic_DNA"/>
</dbReference>
<dbReference type="PANTHER" id="PTHR12654:SF0">
    <property type="entry name" value="NON-LYSOSOMAL GLUCOSYLCERAMIDASE"/>
    <property type="match status" value="1"/>
</dbReference>
<feature type="compositionally biased region" description="Low complexity" evidence="2">
    <location>
        <begin position="806"/>
        <end position="815"/>
    </location>
</feature>
<feature type="disulfide bond" evidence="1">
    <location>
        <begin position="399"/>
        <end position="409"/>
    </location>
</feature>
<dbReference type="Pfam" id="PF12215">
    <property type="entry name" value="Glyco_hydr_116N"/>
    <property type="match status" value="1"/>
</dbReference>
<evidence type="ECO:0000313" key="6">
    <source>
        <dbReference type="Proteomes" id="UP001292079"/>
    </source>
</evidence>
<organism evidence="5 6">
    <name type="scientific">Schistosoma mekongi</name>
    <name type="common">Parasitic worm</name>
    <dbReference type="NCBI Taxonomy" id="38744"/>
    <lineage>
        <taxon>Eukaryota</taxon>
        <taxon>Metazoa</taxon>
        <taxon>Spiralia</taxon>
        <taxon>Lophotrochozoa</taxon>
        <taxon>Platyhelminthes</taxon>
        <taxon>Trematoda</taxon>
        <taxon>Digenea</taxon>
        <taxon>Strigeidida</taxon>
        <taxon>Schistosomatoidea</taxon>
        <taxon>Schistosomatidae</taxon>
        <taxon>Schistosoma</taxon>
    </lineage>
</organism>
<comment type="caution">
    <text evidence="5">The sequence shown here is derived from an EMBL/GenBank/DDBJ whole genome shotgun (WGS) entry which is preliminary data.</text>
</comment>
<accession>A0AAE2D531</accession>
<reference evidence="5" key="2">
    <citation type="journal article" date="2023" name="Infect Dis Poverty">
        <title>Chromosome-scale genome of the human blood fluke Schistosoma mekongi and its implications for public health.</title>
        <authorList>
            <person name="Zhou M."/>
            <person name="Xu L."/>
            <person name="Xu D."/>
            <person name="Chen W."/>
            <person name="Khan J."/>
            <person name="Hu Y."/>
            <person name="Huang H."/>
            <person name="Wei H."/>
            <person name="Zhang Y."/>
            <person name="Chusongsang P."/>
            <person name="Tanasarnprasert K."/>
            <person name="Hu X."/>
            <person name="Limpanont Y."/>
            <person name="Lv Z."/>
        </authorList>
    </citation>
    <scope>NUCLEOTIDE SEQUENCE</scope>
    <source>
        <strain evidence="5">LV_2022a</strain>
    </source>
</reference>
<feature type="chain" id="PRO_5042213895" description="EGF-like domain-containing protein" evidence="3">
    <location>
        <begin position="21"/>
        <end position="1152"/>
    </location>
</feature>
<gene>
    <name evidence="5" type="ORF">MN116_005980</name>
</gene>
<dbReference type="Proteomes" id="UP001292079">
    <property type="component" value="Unassembled WGS sequence"/>
</dbReference>
<dbReference type="InterPro" id="IPR052566">
    <property type="entry name" value="Non-lysos_glucosylceramidase"/>
</dbReference>
<keyword evidence="3" id="KW-0732">Signal</keyword>
<dbReference type="GO" id="GO:0008422">
    <property type="term" value="F:beta-glucosidase activity"/>
    <property type="evidence" value="ECO:0007669"/>
    <property type="project" value="TreeGrafter"/>
</dbReference>
<dbReference type="PROSITE" id="PS01186">
    <property type="entry name" value="EGF_2"/>
    <property type="match status" value="1"/>
</dbReference>
<comment type="caution">
    <text evidence="1">Lacks conserved residue(s) required for the propagation of feature annotation.</text>
</comment>
<keyword evidence="6" id="KW-1185">Reference proteome</keyword>
<dbReference type="PROSITE" id="PS50026">
    <property type="entry name" value="EGF_3"/>
    <property type="match status" value="1"/>
</dbReference>
<feature type="non-terminal residue" evidence="5">
    <location>
        <position position="1152"/>
    </location>
</feature>
<dbReference type="InterPro" id="IPR000742">
    <property type="entry name" value="EGF"/>
</dbReference>
<dbReference type="SMART" id="SM00181">
    <property type="entry name" value="EGF"/>
    <property type="match status" value="1"/>
</dbReference>
<sequence>MDALKLFNIISIVLLYRVISISTKSIKDIDEYRYLNIPHTMPVHYQYSMKVGFSPGQFGTEHNILIIPPENSKKSKLIPLYTTINDYYKFFNMNNIRINDFHYKFYQHLININKLKLIINEKHKIYIEYLMPNLFNTTIQFMLYYCIMRLDFIKYSSYLNYTNNNISMHKIQLSVQHDLHQFCPKACAYRKNSIQHRNELNRYTKLCNFPTNFMTISSQRCIEQKNIGLVNLQSFKCECSEGFIWKEQLKACYLPYGWRQKAEKFNKIVNVKRNDQFIYYTQNNCSRIGTKSIQPIEINSRHSDQPNYDKLYHTERCICKDEFYGTNCDQRKDPCKMRIGNVIMGDVACRTVDGNNCIPHKEFGTYTCQCITGYEKLINLSLLPRQLILDNCLVRVNPCVIEPCIHGICVMGFKNKRHLTARCVCDHGWEGKRCDFPISGNIWSLWSNWSPCQPSCHPSFKRVTINYFAENRSTSKCGMRQSSRYRDCLGEKSDCLQEIMLTGDYQGIDAENKRIWRHYEHRVCGPEPHDQHAYLDSDFQAAEKSLLLGQLYIPEFLNRLTGMDKQNISVLDMVKKLNIVPSYGWEARFDRKCKKKCRPFTVPRPSQIKDILGMSFRYAFQFYIKKRFIEHRLPFIDAISHVPWRPIYGVPIGGIGCGSIGRGFRGEFCRSSLIPGIYCYDIQPVDQFIVTVRKNNVIVYHQVLSPLTKPPPNGKGLRKWIWGFRPENGYYIGLYPRSWTIYEIPELQLTLVCHQISPVIPHDYQVTCLPVAIFHWKIISWNNENLKVTITFSWRGPNPHQRNKSSDPSKSSSVSENKIDHNATNSHISTSGNFSSSYSQRSTPFSSGSNVVGCLLERTVGNELACCFGIAAKSTDRVEVSRCPGFCFNDKSLINAPISRKQLEHNFDVSGNGHSSPVTYLSYTKAPSASQFWNNLQSSGIAPDFHAIGYIVSPDCEAAIPPKLAIAVSATTTVSRCKTIDNLDPSQSELEFAVTWHSPVVKFRTGDVVYTRRYVRWFPVDGITGAKLLLNHAIDNWRQWVQEIEDWQNPILTNPSLPDWYKSALFNELYYLSDGGTVWLDPIQVDCFKSDLVNCIPLDLVRGYKNGVDLDPYKLTGRKIKTPTTVTEDVKVDSWDHRARLAREMGLFAYLE</sequence>
<dbReference type="Gene3D" id="2.10.25.10">
    <property type="entry name" value="Laminin"/>
    <property type="match status" value="1"/>
</dbReference>
<protein>
    <recommendedName>
        <fullName evidence="4">EGF-like domain-containing protein</fullName>
    </recommendedName>
</protein>
<keyword evidence="1" id="KW-1015">Disulfide bond</keyword>
<feature type="signal peptide" evidence="3">
    <location>
        <begin position="1"/>
        <end position="20"/>
    </location>
</feature>
<dbReference type="PANTHER" id="PTHR12654">
    <property type="entry name" value="BILE ACID BETA-GLUCOSIDASE-RELATED"/>
    <property type="match status" value="1"/>
</dbReference>
<dbReference type="AlphaFoldDB" id="A0AAE2D531"/>
<dbReference type="SUPFAM" id="SSF57196">
    <property type="entry name" value="EGF/Laminin"/>
    <property type="match status" value="1"/>
</dbReference>
<evidence type="ECO:0000256" key="2">
    <source>
        <dbReference type="SAM" id="MobiDB-lite"/>
    </source>
</evidence>
<dbReference type="InterPro" id="IPR024462">
    <property type="entry name" value="GH116_N"/>
</dbReference>
<evidence type="ECO:0000313" key="5">
    <source>
        <dbReference type="EMBL" id="KAK4470425.1"/>
    </source>
</evidence>
<feature type="compositionally biased region" description="Polar residues" evidence="2">
    <location>
        <begin position="822"/>
        <end position="832"/>
    </location>
</feature>
<feature type="disulfide bond" evidence="1">
    <location>
        <begin position="425"/>
        <end position="434"/>
    </location>
</feature>
<evidence type="ECO:0000259" key="4">
    <source>
        <dbReference type="PROSITE" id="PS50026"/>
    </source>
</evidence>
<dbReference type="PROSITE" id="PS00022">
    <property type="entry name" value="EGF_1"/>
    <property type="match status" value="1"/>
</dbReference>